<dbReference type="AlphaFoldDB" id="A0A820SUP6"/>
<comment type="caution">
    <text evidence="2">The sequence shown here is derived from an EMBL/GenBank/DDBJ whole genome shotgun (WGS) entry which is preliminary data.</text>
</comment>
<feature type="compositionally biased region" description="Low complexity" evidence="1">
    <location>
        <begin position="46"/>
        <end position="56"/>
    </location>
</feature>
<evidence type="ECO:0000313" key="3">
    <source>
        <dbReference type="Proteomes" id="UP000663844"/>
    </source>
</evidence>
<reference evidence="2" key="1">
    <citation type="submission" date="2021-02" db="EMBL/GenBank/DDBJ databases">
        <authorList>
            <person name="Nowell W R."/>
        </authorList>
    </citation>
    <scope>NUCLEOTIDE SEQUENCE</scope>
</reference>
<feature type="non-terminal residue" evidence="2">
    <location>
        <position position="56"/>
    </location>
</feature>
<accession>A0A820SUP6</accession>
<evidence type="ECO:0000313" key="2">
    <source>
        <dbReference type="EMBL" id="CAF4458378.1"/>
    </source>
</evidence>
<gene>
    <name evidence="2" type="ORF">OXD698_LOCUS54827</name>
</gene>
<dbReference type="EMBL" id="CAJOAZ010033887">
    <property type="protein sequence ID" value="CAF4458378.1"/>
    <property type="molecule type" value="Genomic_DNA"/>
</dbReference>
<dbReference type="Proteomes" id="UP000663844">
    <property type="component" value="Unassembled WGS sequence"/>
</dbReference>
<proteinExistence type="predicted"/>
<organism evidence="2 3">
    <name type="scientific">Adineta steineri</name>
    <dbReference type="NCBI Taxonomy" id="433720"/>
    <lineage>
        <taxon>Eukaryota</taxon>
        <taxon>Metazoa</taxon>
        <taxon>Spiralia</taxon>
        <taxon>Gnathifera</taxon>
        <taxon>Rotifera</taxon>
        <taxon>Eurotatoria</taxon>
        <taxon>Bdelloidea</taxon>
        <taxon>Adinetida</taxon>
        <taxon>Adinetidae</taxon>
        <taxon>Adineta</taxon>
    </lineage>
</organism>
<feature type="non-terminal residue" evidence="2">
    <location>
        <position position="1"/>
    </location>
</feature>
<sequence length="56" mass="7086">QRQKQHPLHQQPLQHRQQRQKQHQVHQPPPLQRRKQHRLHQPPKQHPLLLPHRQQR</sequence>
<protein>
    <submittedName>
        <fullName evidence="2">Uncharacterized protein</fullName>
    </submittedName>
</protein>
<feature type="compositionally biased region" description="Basic residues" evidence="1">
    <location>
        <begin position="32"/>
        <end position="43"/>
    </location>
</feature>
<name>A0A820SUP6_9BILA</name>
<feature type="region of interest" description="Disordered" evidence="1">
    <location>
        <begin position="1"/>
        <end position="56"/>
    </location>
</feature>
<evidence type="ECO:0000256" key="1">
    <source>
        <dbReference type="SAM" id="MobiDB-lite"/>
    </source>
</evidence>